<accession>A0ABV9W4S7</accession>
<organism evidence="5 6">
    <name type="scientific">Dactylosporangium cerinum</name>
    <dbReference type="NCBI Taxonomy" id="1434730"/>
    <lineage>
        <taxon>Bacteria</taxon>
        <taxon>Bacillati</taxon>
        <taxon>Actinomycetota</taxon>
        <taxon>Actinomycetes</taxon>
        <taxon>Micromonosporales</taxon>
        <taxon>Micromonosporaceae</taxon>
        <taxon>Dactylosporangium</taxon>
    </lineage>
</organism>
<evidence type="ECO:0000256" key="3">
    <source>
        <dbReference type="ARBA" id="ARBA00023211"/>
    </source>
</evidence>
<evidence type="ECO:0000256" key="1">
    <source>
        <dbReference type="ARBA" id="ARBA00022723"/>
    </source>
</evidence>
<dbReference type="CDD" id="cd09999">
    <property type="entry name" value="Arginase-like_1"/>
    <property type="match status" value="1"/>
</dbReference>
<sequence>MRRPGFAVIAAPSALGLQVDGVAGLPDALLAAGLGDLLGARFAGRVEAPPRQDGVDPVTGVRNAGGVAGYARRLAGTVAEVLDRGEFPVVLGGDCSILLGSLLALRRRGRHGLLFLDGHADFYQPDTDSEAEVASMELAFATGRGPALLTDLDGTGPLLRDEDVAAVGMRDAEEQAAAGCAPLPATLRSWDLDRIRRVGVARAAAEAVSHVARPELDGFWIHVDADVVDDAVMPAVDYRLAGGLSWAELHTVLATAMAGGRAVGFEVTIYNPDLDPGRTAGRALAATIGGALTGA</sequence>
<dbReference type="GO" id="GO:0016787">
    <property type="term" value="F:hydrolase activity"/>
    <property type="evidence" value="ECO:0007669"/>
    <property type="project" value="UniProtKB-KW"/>
</dbReference>
<gene>
    <name evidence="5" type="ORF">ACFPIJ_38290</name>
</gene>
<protein>
    <submittedName>
        <fullName evidence="5">Arginase family protein</fullName>
        <ecNumber evidence="5">3.5.3.-</ecNumber>
    </submittedName>
</protein>
<keyword evidence="1" id="KW-0479">Metal-binding</keyword>
<dbReference type="EC" id="3.5.3.-" evidence="5"/>
<dbReference type="Proteomes" id="UP001595912">
    <property type="component" value="Unassembled WGS sequence"/>
</dbReference>
<dbReference type="Pfam" id="PF00491">
    <property type="entry name" value="Arginase"/>
    <property type="match status" value="1"/>
</dbReference>
<proteinExistence type="inferred from homology"/>
<dbReference type="InterPro" id="IPR023696">
    <property type="entry name" value="Ureohydrolase_dom_sf"/>
</dbReference>
<dbReference type="PANTHER" id="PTHR43782:SF3">
    <property type="entry name" value="ARGINASE"/>
    <property type="match status" value="1"/>
</dbReference>
<keyword evidence="6" id="KW-1185">Reference proteome</keyword>
<dbReference type="RefSeq" id="WP_380122838.1">
    <property type="nucleotide sequence ID" value="NZ_JBHSIU010000054.1"/>
</dbReference>
<dbReference type="PANTHER" id="PTHR43782">
    <property type="entry name" value="ARGINASE"/>
    <property type="match status" value="1"/>
</dbReference>
<dbReference type="Gene3D" id="3.40.800.10">
    <property type="entry name" value="Ureohydrolase domain"/>
    <property type="match status" value="1"/>
</dbReference>
<keyword evidence="3" id="KW-0464">Manganese</keyword>
<evidence type="ECO:0000313" key="5">
    <source>
        <dbReference type="EMBL" id="MFC5003660.1"/>
    </source>
</evidence>
<dbReference type="SUPFAM" id="SSF52768">
    <property type="entry name" value="Arginase/deacetylase"/>
    <property type="match status" value="1"/>
</dbReference>
<comment type="caution">
    <text evidence="5">The sequence shown here is derived from an EMBL/GenBank/DDBJ whole genome shotgun (WGS) entry which is preliminary data.</text>
</comment>
<keyword evidence="2 5" id="KW-0378">Hydrolase</keyword>
<dbReference type="PROSITE" id="PS51409">
    <property type="entry name" value="ARGINASE_2"/>
    <property type="match status" value="1"/>
</dbReference>
<reference evidence="6" key="1">
    <citation type="journal article" date="2019" name="Int. J. Syst. Evol. Microbiol.">
        <title>The Global Catalogue of Microorganisms (GCM) 10K type strain sequencing project: providing services to taxonomists for standard genome sequencing and annotation.</title>
        <authorList>
            <consortium name="The Broad Institute Genomics Platform"/>
            <consortium name="The Broad Institute Genome Sequencing Center for Infectious Disease"/>
            <person name="Wu L."/>
            <person name="Ma J."/>
        </authorList>
    </citation>
    <scope>NUCLEOTIDE SEQUENCE [LARGE SCALE GENOMIC DNA]</scope>
    <source>
        <strain evidence="6">CGMCC 4.7152</strain>
    </source>
</reference>
<dbReference type="EMBL" id="JBHSIU010000054">
    <property type="protein sequence ID" value="MFC5003660.1"/>
    <property type="molecule type" value="Genomic_DNA"/>
</dbReference>
<name>A0ABV9W4S7_9ACTN</name>
<comment type="similarity">
    <text evidence="4">Belongs to the arginase family.</text>
</comment>
<evidence type="ECO:0000256" key="2">
    <source>
        <dbReference type="ARBA" id="ARBA00022801"/>
    </source>
</evidence>
<dbReference type="InterPro" id="IPR006035">
    <property type="entry name" value="Ureohydrolase"/>
</dbReference>
<evidence type="ECO:0000256" key="4">
    <source>
        <dbReference type="PROSITE-ProRule" id="PRU00742"/>
    </source>
</evidence>
<evidence type="ECO:0000313" key="6">
    <source>
        <dbReference type="Proteomes" id="UP001595912"/>
    </source>
</evidence>